<name>A0A923KQ51_9BURK</name>
<evidence type="ECO:0000256" key="1">
    <source>
        <dbReference type="SAM" id="SignalP"/>
    </source>
</evidence>
<keyword evidence="3" id="KW-1185">Reference proteome</keyword>
<keyword evidence="1" id="KW-0732">Signal</keyword>
<feature type="chain" id="PRO_5037494813" evidence="1">
    <location>
        <begin position="28"/>
        <end position="208"/>
    </location>
</feature>
<dbReference type="EMBL" id="JACOFV010000008">
    <property type="protein sequence ID" value="MBC3862466.1"/>
    <property type="molecule type" value="Genomic_DNA"/>
</dbReference>
<protein>
    <submittedName>
        <fullName evidence="2">Uncharacterized protein</fullName>
    </submittedName>
</protein>
<evidence type="ECO:0000313" key="2">
    <source>
        <dbReference type="EMBL" id="MBC3862466.1"/>
    </source>
</evidence>
<dbReference type="Proteomes" id="UP000634011">
    <property type="component" value="Unassembled WGS sequence"/>
</dbReference>
<proteinExistence type="predicted"/>
<reference evidence="2" key="1">
    <citation type="submission" date="2020-08" db="EMBL/GenBank/DDBJ databases">
        <title>Novel species isolated from subtropical streams in China.</title>
        <authorList>
            <person name="Lu H."/>
        </authorList>
    </citation>
    <scope>NUCLEOTIDE SEQUENCE</scope>
    <source>
        <strain evidence="2">KACC 12607</strain>
    </source>
</reference>
<gene>
    <name evidence="2" type="ORF">H8K32_10180</name>
</gene>
<accession>A0A923KQ51</accession>
<evidence type="ECO:0000313" key="3">
    <source>
        <dbReference type="Proteomes" id="UP000634011"/>
    </source>
</evidence>
<feature type="signal peptide" evidence="1">
    <location>
        <begin position="1"/>
        <end position="27"/>
    </location>
</feature>
<comment type="caution">
    <text evidence="2">The sequence shown here is derived from an EMBL/GenBank/DDBJ whole genome shotgun (WGS) entry which is preliminary data.</text>
</comment>
<organism evidence="2 3">
    <name type="scientific">Undibacterium jejuense</name>
    <dbReference type="NCBI Taxonomy" id="1344949"/>
    <lineage>
        <taxon>Bacteria</taxon>
        <taxon>Pseudomonadati</taxon>
        <taxon>Pseudomonadota</taxon>
        <taxon>Betaproteobacteria</taxon>
        <taxon>Burkholderiales</taxon>
        <taxon>Oxalobacteraceae</taxon>
        <taxon>Undibacterium</taxon>
    </lineage>
</organism>
<dbReference type="RefSeq" id="WP_186912390.1">
    <property type="nucleotide sequence ID" value="NZ_JACOFV010000008.1"/>
</dbReference>
<dbReference type="AlphaFoldDB" id="A0A923KQ51"/>
<sequence length="208" mass="23700">MTLNNPRNIFVLLLAEMLCVFSLHSNAQDLPVPANEAANASKNKINKFDPPYPFTADELWEKLLNVAASFPDGLTRTNIDKIFSTSLEREAYSNPQISKFETEAWQVSQGKDWFFSMGAVLKNHKAISFSFSWGDGPLVLPPRGMCIPMKKMESTLLKYGWESTSKLRMYPQYWVDYHFIKYMHGSMRITSDGDGDAACLIDFFMVNN</sequence>